<reference evidence="1" key="1">
    <citation type="submission" date="2018-05" db="EMBL/GenBank/DDBJ databases">
        <authorList>
            <person name="Lanie J.A."/>
            <person name="Ng W.-L."/>
            <person name="Kazmierczak K.M."/>
            <person name="Andrzejewski T.M."/>
            <person name="Davidsen T.M."/>
            <person name="Wayne K.J."/>
            <person name="Tettelin H."/>
            <person name="Glass J.I."/>
            <person name="Rusch D."/>
            <person name="Podicherti R."/>
            <person name="Tsui H.-C.T."/>
            <person name="Winkler M.E."/>
        </authorList>
    </citation>
    <scope>NUCLEOTIDE SEQUENCE</scope>
</reference>
<dbReference type="AlphaFoldDB" id="A0A383CXN0"/>
<organism evidence="1">
    <name type="scientific">marine metagenome</name>
    <dbReference type="NCBI Taxonomy" id="408172"/>
    <lineage>
        <taxon>unclassified sequences</taxon>
        <taxon>metagenomes</taxon>
        <taxon>ecological metagenomes</taxon>
    </lineage>
</organism>
<gene>
    <name evidence="1" type="ORF">METZ01_LOCUS489775</name>
</gene>
<feature type="non-terminal residue" evidence="1">
    <location>
        <position position="77"/>
    </location>
</feature>
<proteinExistence type="predicted"/>
<sequence>MLEQDLWEVEVAVSLSHQFQAQIYVVERDGQVLFIETIYREELFPFDGHAGSRDSGNIMGEIGSVHLFRVIGRKLPE</sequence>
<evidence type="ECO:0000313" key="1">
    <source>
        <dbReference type="EMBL" id="SVE36921.1"/>
    </source>
</evidence>
<accession>A0A383CXN0</accession>
<name>A0A383CXN0_9ZZZZ</name>
<protein>
    <submittedName>
        <fullName evidence="1">Uncharacterized protein</fullName>
    </submittedName>
</protein>
<dbReference type="EMBL" id="UINC01212545">
    <property type="protein sequence ID" value="SVE36921.1"/>
    <property type="molecule type" value="Genomic_DNA"/>
</dbReference>